<evidence type="ECO:0000313" key="5">
    <source>
        <dbReference type="Proteomes" id="UP000231644"/>
    </source>
</evidence>
<organism evidence="4 5">
    <name type="scientific">Pseudooceanicola nitratireducens</name>
    <dbReference type="NCBI Taxonomy" id="517719"/>
    <lineage>
        <taxon>Bacteria</taxon>
        <taxon>Pseudomonadati</taxon>
        <taxon>Pseudomonadota</taxon>
        <taxon>Alphaproteobacteria</taxon>
        <taxon>Rhodobacterales</taxon>
        <taxon>Paracoccaceae</taxon>
        <taxon>Pseudooceanicola</taxon>
    </lineage>
</organism>
<name>A0A1I1J2G9_9RHOB</name>
<dbReference type="Pfam" id="PF03972">
    <property type="entry name" value="MmgE_PrpD_N"/>
    <property type="match status" value="1"/>
</dbReference>
<dbReference type="Proteomes" id="UP000231644">
    <property type="component" value="Unassembled WGS sequence"/>
</dbReference>
<evidence type="ECO:0000256" key="1">
    <source>
        <dbReference type="ARBA" id="ARBA00006174"/>
    </source>
</evidence>
<dbReference type="InterPro" id="IPR042183">
    <property type="entry name" value="MmgE/PrpD_sf_1"/>
</dbReference>
<dbReference type="GO" id="GO:0016829">
    <property type="term" value="F:lyase activity"/>
    <property type="evidence" value="ECO:0007669"/>
    <property type="project" value="InterPro"/>
</dbReference>
<dbReference type="InterPro" id="IPR045337">
    <property type="entry name" value="MmgE_PrpD_C"/>
</dbReference>
<dbReference type="SUPFAM" id="SSF103378">
    <property type="entry name" value="2-methylcitrate dehydratase PrpD"/>
    <property type="match status" value="1"/>
</dbReference>
<proteinExistence type="inferred from homology"/>
<dbReference type="RefSeq" id="WP_093450841.1">
    <property type="nucleotide sequence ID" value="NZ_FNZG01000002.1"/>
</dbReference>
<dbReference type="PANTHER" id="PTHR16943">
    <property type="entry name" value="2-METHYLCITRATE DEHYDRATASE-RELATED"/>
    <property type="match status" value="1"/>
</dbReference>
<evidence type="ECO:0000313" key="4">
    <source>
        <dbReference type="EMBL" id="SFC42799.1"/>
    </source>
</evidence>
<reference evidence="4 5" key="1">
    <citation type="submission" date="2016-10" db="EMBL/GenBank/DDBJ databases">
        <authorList>
            <person name="de Groot N.N."/>
        </authorList>
    </citation>
    <scope>NUCLEOTIDE SEQUENCE [LARGE SCALE GENOMIC DNA]</scope>
    <source>
        <strain evidence="4 5">DSM 29619</strain>
    </source>
</reference>
<feature type="domain" description="MmgE/PrpD C-terminal" evidence="3">
    <location>
        <begin position="268"/>
        <end position="407"/>
    </location>
</feature>
<keyword evidence="5" id="KW-1185">Reference proteome</keyword>
<dbReference type="Gene3D" id="1.10.4100.10">
    <property type="entry name" value="2-methylcitrate dehydratase PrpD"/>
    <property type="match status" value="1"/>
</dbReference>
<dbReference type="EMBL" id="FOLX01000001">
    <property type="protein sequence ID" value="SFC42799.1"/>
    <property type="molecule type" value="Genomic_DNA"/>
</dbReference>
<protein>
    <submittedName>
        <fullName evidence="4">2-methylcitrate dehydratase PrpD</fullName>
    </submittedName>
</protein>
<dbReference type="OrthoDB" id="9795089at2"/>
<sequence length="442" mass="45674">MSLTDQIVDLAHLPANQIPEGARAKAQLSLLDWMVCGWAGRDEPLSGKLRDLAALEGGRPVAHVFGGAPGAMQVPARMAALVNGAVSHALDYDDTHFAHVGHLSVGIYPAALAVAEELDASQAQLVEAFVIGAEAAIRIGVALGAAHYNRGFHQTATAGAFGATVAAARLYGLDADQTRAAIGLCATRASGLRSQFGTMGKPYNAGIAASTGVECAQLARLGMTSALDGLTGPQGFLDTHSDATHVGDAFDLPPAQGFLFDDNKYKFHACCHGTHAMIEGLLAVRPAGLTLDDVAGVTLLTSPRWLSVCDKKAPTTGLEVKFSYAWLAGMALRGDETGDDRAYSDALAQDPALADFASRVEVTGDAGVTDLQARGQITLRDGEVLDYAHDLAAPLPGKLLRDKLLRKAQAAIGPMGPAFADHLASPGGTSARAIGALIAEGA</sequence>
<evidence type="ECO:0000259" key="3">
    <source>
        <dbReference type="Pfam" id="PF19305"/>
    </source>
</evidence>
<feature type="domain" description="MmgE/PrpD N-terminal" evidence="2">
    <location>
        <begin position="11"/>
        <end position="243"/>
    </location>
</feature>
<dbReference type="InterPro" id="IPR005656">
    <property type="entry name" value="MmgE_PrpD"/>
</dbReference>
<dbReference type="STRING" id="517719.SAMN05421762_0877"/>
<dbReference type="AlphaFoldDB" id="A0A1I1J2G9"/>
<gene>
    <name evidence="4" type="ORF">SAMN05421762_0877</name>
</gene>
<dbReference type="InterPro" id="IPR042188">
    <property type="entry name" value="MmgE/PrpD_sf_2"/>
</dbReference>
<dbReference type="PANTHER" id="PTHR16943:SF8">
    <property type="entry name" value="2-METHYLCITRATE DEHYDRATASE"/>
    <property type="match status" value="1"/>
</dbReference>
<accession>A0A1I1J2G9</accession>
<comment type="similarity">
    <text evidence="1">Belongs to the PrpD family.</text>
</comment>
<evidence type="ECO:0000259" key="2">
    <source>
        <dbReference type="Pfam" id="PF03972"/>
    </source>
</evidence>
<dbReference type="InterPro" id="IPR036148">
    <property type="entry name" value="MmgE/PrpD_sf"/>
</dbReference>
<dbReference type="Pfam" id="PF19305">
    <property type="entry name" value="MmgE_PrpD_C"/>
    <property type="match status" value="1"/>
</dbReference>
<dbReference type="InterPro" id="IPR045336">
    <property type="entry name" value="MmgE_PrpD_N"/>
</dbReference>
<dbReference type="Gene3D" id="3.30.1330.120">
    <property type="entry name" value="2-methylcitrate dehydratase PrpD"/>
    <property type="match status" value="1"/>
</dbReference>